<accession>A0A0A9A9D3</accession>
<dbReference type="EMBL" id="GBRH01254258">
    <property type="protein sequence ID" value="JAD43637.1"/>
    <property type="molecule type" value="Transcribed_RNA"/>
</dbReference>
<organism evidence="1">
    <name type="scientific">Arundo donax</name>
    <name type="common">Giant reed</name>
    <name type="synonym">Donax arundinaceus</name>
    <dbReference type="NCBI Taxonomy" id="35708"/>
    <lineage>
        <taxon>Eukaryota</taxon>
        <taxon>Viridiplantae</taxon>
        <taxon>Streptophyta</taxon>
        <taxon>Embryophyta</taxon>
        <taxon>Tracheophyta</taxon>
        <taxon>Spermatophyta</taxon>
        <taxon>Magnoliopsida</taxon>
        <taxon>Liliopsida</taxon>
        <taxon>Poales</taxon>
        <taxon>Poaceae</taxon>
        <taxon>PACMAD clade</taxon>
        <taxon>Arundinoideae</taxon>
        <taxon>Arundineae</taxon>
        <taxon>Arundo</taxon>
    </lineage>
</organism>
<protein>
    <submittedName>
        <fullName evidence="1">Uncharacterized protein</fullName>
    </submittedName>
</protein>
<evidence type="ECO:0000313" key="1">
    <source>
        <dbReference type="EMBL" id="JAD43637.1"/>
    </source>
</evidence>
<proteinExistence type="predicted"/>
<name>A0A0A9A9D3_ARUDO</name>
<sequence length="16" mass="1816">MESQFSICCLFANCYG</sequence>
<reference evidence="1" key="2">
    <citation type="journal article" date="2015" name="Data Brief">
        <title>Shoot transcriptome of the giant reed, Arundo donax.</title>
        <authorList>
            <person name="Barrero R.A."/>
            <person name="Guerrero F.D."/>
            <person name="Moolhuijzen P."/>
            <person name="Goolsby J.A."/>
            <person name="Tidwell J."/>
            <person name="Bellgard S.E."/>
            <person name="Bellgard M.I."/>
        </authorList>
    </citation>
    <scope>NUCLEOTIDE SEQUENCE</scope>
    <source>
        <tissue evidence="1">Shoot tissue taken approximately 20 cm above the soil surface</tissue>
    </source>
</reference>
<dbReference type="AlphaFoldDB" id="A0A0A9A9D3"/>
<reference evidence="1" key="1">
    <citation type="submission" date="2014-09" db="EMBL/GenBank/DDBJ databases">
        <authorList>
            <person name="Magalhaes I.L.F."/>
            <person name="Oliveira U."/>
            <person name="Santos F.R."/>
            <person name="Vidigal T.H.D.A."/>
            <person name="Brescovit A.D."/>
            <person name="Santos A.J."/>
        </authorList>
    </citation>
    <scope>NUCLEOTIDE SEQUENCE</scope>
    <source>
        <tissue evidence="1">Shoot tissue taken approximately 20 cm above the soil surface</tissue>
    </source>
</reference>